<name>A0A9Q0DPQ3_9TELE</name>
<reference evidence="7" key="1">
    <citation type="submission" date="2022-07" db="EMBL/GenBank/DDBJ databases">
        <title>Chromosome-level genome of Muraenolepis orangiensis.</title>
        <authorList>
            <person name="Kim J."/>
        </authorList>
    </citation>
    <scope>NUCLEOTIDE SEQUENCE</scope>
    <source>
        <strain evidence="7">KU_S4_2022</strain>
        <tissue evidence="7">Muscle</tissue>
    </source>
</reference>
<sequence>HAAVASSQKEIRTHKRKEREHAVGRTSLPKDPRLCSRHFTPDSLDSGVDRQREVGGASRFKRKLKIDAIPTICPLYRAVQSTSRFGHTASNR</sequence>
<keyword evidence="3" id="KW-0862">Zinc</keyword>
<gene>
    <name evidence="7" type="ORF">NHX12_007321</name>
</gene>
<dbReference type="AlphaFoldDB" id="A0A9Q0DPQ3"/>
<comment type="caution">
    <text evidence="7">The sequence shown here is derived from an EMBL/GenBank/DDBJ whole genome shotgun (WGS) entry which is preliminary data.</text>
</comment>
<dbReference type="GO" id="GO:0003677">
    <property type="term" value="F:DNA binding"/>
    <property type="evidence" value="ECO:0007669"/>
    <property type="project" value="UniProtKB-KW"/>
</dbReference>
<evidence type="ECO:0000256" key="1">
    <source>
        <dbReference type="ARBA" id="ARBA00022723"/>
    </source>
</evidence>
<organism evidence="7 8">
    <name type="scientific">Muraenolepis orangiensis</name>
    <name type="common">Patagonian moray cod</name>
    <dbReference type="NCBI Taxonomy" id="630683"/>
    <lineage>
        <taxon>Eukaryota</taxon>
        <taxon>Metazoa</taxon>
        <taxon>Chordata</taxon>
        <taxon>Craniata</taxon>
        <taxon>Vertebrata</taxon>
        <taxon>Euteleostomi</taxon>
        <taxon>Actinopterygii</taxon>
        <taxon>Neopterygii</taxon>
        <taxon>Teleostei</taxon>
        <taxon>Neoteleostei</taxon>
        <taxon>Acanthomorphata</taxon>
        <taxon>Zeiogadaria</taxon>
        <taxon>Gadariae</taxon>
        <taxon>Gadiformes</taxon>
        <taxon>Muraenolepidoidei</taxon>
        <taxon>Muraenolepididae</taxon>
        <taxon>Muraenolepis</taxon>
    </lineage>
</organism>
<evidence type="ECO:0000313" key="8">
    <source>
        <dbReference type="Proteomes" id="UP001148018"/>
    </source>
</evidence>
<evidence type="ECO:0000256" key="3">
    <source>
        <dbReference type="ARBA" id="ARBA00022833"/>
    </source>
</evidence>
<evidence type="ECO:0000256" key="4">
    <source>
        <dbReference type="ARBA" id="ARBA00023125"/>
    </source>
</evidence>
<dbReference type="EMBL" id="JANIIK010000113">
    <property type="protein sequence ID" value="KAJ3592193.1"/>
    <property type="molecule type" value="Genomic_DNA"/>
</dbReference>
<dbReference type="GO" id="GO:0008270">
    <property type="term" value="F:zinc ion binding"/>
    <property type="evidence" value="ECO:0007669"/>
    <property type="project" value="UniProtKB-KW"/>
</dbReference>
<protein>
    <recommendedName>
        <fullName evidence="6">THAP-type domain-containing protein</fullName>
    </recommendedName>
</protein>
<evidence type="ECO:0000259" key="6">
    <source>
        <dbReference type="Pfam" id="PF05485"/>
    </source>
</evidence>
<dbReference type="InterPro" id="IPR006612">
    <property type="entry name" value="THAP_Znf"/>
</dbReference>
<proteinExistence type="predicted"/>
<dbReference type="Proteomes" id="UP001148018">
    <property type="component" value="Unassembled WGS sequence"/>
</dbReference>
<feature type="compositionally biased region" description="Basic and acidic residues" evidence="5">
    <location>
        <begin position="19"/>
        <end position="34"/>
    </location>
</feature>
<feature type="region of interest" description="Disordered" evidence="5">
    <location>
        <begin position="1"/>
        <end position="49"/>
    </location>
</feature>
<accession>A0A9Q0DPQ3</accession>
<evidence type="ECO:0000256" key="2">
    <source>
        <dbReference type="ARBA" id="ARBA00022771"/>
    </source>
</evidence>
<keyword evidence="2" id="KW-0863">Zinc-finger</keyword>
<keyword evidence="8" id="KW-1185">Reference proteome</keyword>
<keyword evidence="1" id="KW-0479">Metal-binding</keyword>
<dbReference type="OrthoDB" id="8447297at2759"/>
<feature type="non-terminal residue" evidence="7">
    <location>
        <position position="1"/>
    </location>
</feature>
<evidence type="ECO:0000256" key="5">
    <source>
        <dbReference type="SAM" id="MobiDB-lite"/>
    </source>
</evidence>
<keyword evidence="4" id="KW-0238">DNA-binding</keyword>
<dbReference type="Pfam" id="PF05485">
    <property type="entry name" value="THAP"/>
    <property type="match status" value="1"/>
</dbReference>
<feature type="domain" description="THAP-type" evidence="6">
    <location>
        <begin position="20"/>
        <end position="72"/>
    </location>
</feature>
<evidence type="ECO:0000313" key="7">
    <source>
        <dbReference type="EMBL" id="KAJ3592193.1"/>
    </source>
</evidence>